<evidence type="ECO:0000259" key="7">
    <source>
        <dbReference type="PROSITE" id="PS50850"/>
    </source>
</evidence>
<keyword evidence="9" id="KW-1185">Reference proteome</keyword>
<feature type="transmembrane region" description="Helical" evidence="6">
    <location>
        <begin position="12"/>
        <end position="32"/>
    </location>
</feature>
<reference evidence="9" key="1">
    <citation type="journal article" date="2019" name="Int. J. Syst. Evol. Microbiol.">
        <title>The Global Catalogue of Microorganisms (GCM) 10K type strain sequencing project: providing services to taxonomists for standard genome sequencing and annotation.</title>
        <authorList>
            <consortium name="The Broad Institute Genomics Platform"/>
            <consortium name="The Broad Institute Genome Sequencing Center for Infectious Disease"/>
            <person name="Wu L."/>
            <person name="Ma J."/>
        </authorList>
    </citation>
    <scope>NUCLEOTIDE SEQUENCE [LARGE SCALE GENOMIC DNA]</scope>
    <source>
        <strain evidence="9">KCTC 22209</strain>
    </source>
</reference>
<dbReference type="InterPro" id="IPR011701">
    <property type="entry name" value="MFS"/>
</dbReference>
<feature type="transmembrane region" description="Helical" evidence="6">
    <location>
        <begin position="99"/>
        <end position="118"/>
    </location>
</feature>
<comment type="subcellular location">
    <subcellularLocation>
        <location evidence="1">Membrane</location>
        <topology evidence="1">Multi-pass membrane protein</topology>
    </subcellularLocation>
</comment>
<evidence type="ECO:0000256" key="5">
    <source>
        <dbReference type="ARBA" id="ARBA00023136"/>
    </source>
</evidence>
<dbReference type="SUPFAM" id="SSF103473">
    <property type="entry name" value="MFS general substrate transporter"/>
    <property type="match status" value="1"/>
</dbReference>
<evidence type="ECO:0000256" key="3">
    <source>
        <dbReference type="ARBA" id="ARBA00022692"/>
    </source>
</evidence>
<dbReference type="PANTHER" id="PTHR23502:SF132">
    <property type="entry name" value="POLYAMINE TRANSPORTER 2-RELATED"/>
    <property type="match status" value="1"/>
</dbReference>
<gene>
    <name evidence="8" type="ORF">ACFS6I_13680</name>
</gene>
<dbReference type="Pfam" id="PF07690">
    <property type="entry name" value="MFS_1"/>
    <property type="match status" value="1"/>
</dbReference>
<evidence type="ECO:0000256" key="1">
    <source>
        <dbReference type="ARBA" id="ARBA00004141"/>
    </source>
</evidence>
<evidence type="ECO:0000256" key="4">
    <source>
        <dbReference type="ARBA" id="ARBA00022989"/>
    </source>
</evidence>
<dbReference type="PANTHER" id="PTHR23502">
    <property type="entry name" value="MAJOR FACILITATOR SUPERFAMILY"/>
    <property type="match status" value="1"/>
</dbReference>
<feature type="transmembrane region" description="Helical" evidence="6">
    <location>
        <begin position="245"/>
        <end position="268"/>
    </location>
</feature>
<protein>
    <submittedName>
        <fullName evidence="8">MFS transporter</fullName>
    </submittedName>
</protein>
<comment type="caution">
    <text evidence="8">The sequence shown here is derived from an EMBL/GenBank/DDBJ whole genome shotgun (WGS) entry which is preliminary data.</text>
</comment>
<feature type="transmembrane region" description="Helical" evidence="6">
    <location>
        <begin position="168"/>
        <end position="185"/>
    </location>
</feature>
<feature type="domain" description="Major facilitator superfamily (MFS) profile" evidence="7">
    <location>
        <begin position="12"/>
        <end position="393"/>
    </location>
</feature>
<dbReference type="RefSeq" id="WP_380921389.1">
    <property type="nucleotide sequence ID" value="NZ_JBHUPE010000005.1"/>
</dbReference>
<keyword evidence="2" id="KW-0813">Transport</keyword>
<dbReference type="EMBL" id="JBHUPE010000005">
    <property type="protein sequence ID" value="MFD2904986.1"/>
    <property type="molecule type" value="Genomic_DNA"/>
</dbReference>
<proteinExistence type="predicted"/>
<dbReference type="InterPro" id="IPR020846">
    <property type="entry name" value="MFS_dom"/>
</dbReference>
<feature type="transmembrane region" description="Helical" evidence="6">
    <location>
        <begin position="307"/>
        <end position="325"/>
    </location>
</feature>
<feature type="transmembrane region" description="Helical" evidence="6">
    <location>
        <begin position="218"/>
        <end position="239"/>
    </location>
</feature>
<feature type="transmembrane region" description="Helical" evidence="6">
    <location>
        <begin position="280"/>
        <end position="301"/>
    </location>
</feature>
<dbReference type="PROSITE" id="PS50850">
    <property type="entry name" value="MFS"/>
    <property type="match status" value="1"/>
</dbReference>
<evidence type="ECO:0000256" key="6">
    <source>
        <dbReference type="SAM" id="Phobius"/>
    </source>
</evidence>
<evidence type="ECO:0000256" key="2">
    <source>
        <dbReference type="ARBA" id="ARBA00022448"/>
    </source>
</evidence>
<accession>A0ABW5YYB9</accession>
<dbReference type="Gene3D" id="1.20.1720.10">
    <property type="entry name" value="Multidrug resistance protein D"/>
    <property type="match status" value="1"/>
</dbReference>
<feature type="transmembrane region" description="Helical" evidence="6">
    <location>
        <begin position="52"/>
        <end position="69"/>
    </location>
</feature>
<keyword evidence="3 6" id="KW-0812">Transmembrane</keyword>
<evidence type="ECO:0000313" key="9">
    <source>
        <dbReference type="Proteomes" id="UP001597509"/>
    </source>
</evidence>
<feature type="transmembrane region" description="Helical" evidence="6">
    <location>
        <begin position="76"/>
        <end position="93"/>
    </location>
</feature>
<sequence>MRRQEKKHEGISTILTFMLIPLSGFAMDIYIPSFPDMVTALGTSISSVRLTLTVYLIFYGLGQLLLGSLVDSYGRYRLSMLALVLFILSNILLINSSNIYFIIGMRAIQGLVISIIMVSKRSFLVDVYDGDKLKNYTSLLSIVWSSAPILAPFLGGFLQNYVGWKGNFYFLAIYALIMFLLEYRFTGETLKEQKPYRISGTVNAFKVMLSTKDFSMGIVLLGFSYAMAIVFGMSAPFMIEHDFNFSPVMTGNMSLLSGLFLLFGGLLSKAMLAKSMLKKLRLATIGQATLACLMFATAFWYYSLFSLMFFALLMHFLMGFMYNIYFTYCLTRFPQYAGAAGGLTSGGAYIVTSFASYSLVSLLNVGDQQTLAICYFILSLCIGLTFLVIGNNLKRADSQ</sequence>
<keyword evidence="5 6" id="KW-0472">Membrane</keyword>
<feature type="transmembrane region" description="Helical" evidence="6">
    <location>
        <begin position="139"/>
        <end position="162"/>
    </location>
</feature>
<name>A0ABW5YYB9_9SPHI</name>
<keyword evidence="4 6" id="KW-1133">Transmembrane helix</keyword>
<dbReference type="Proteomes" id="UP001597509">
    <property type="component" value="Unassembled WGS sequence"/>
</dbReference>
<feature type="transmembrane region" description="Helical" evidence="6">
    <location>
        <begin position="337"/>
        <end position="357"/>
    </location>
</feature>
<evidence type="ECO:0000313" key="8">
    <source>
        <dbReference type="EMBL" id="MFD2904986.1"/>
    </source>
</evidence>
<feature type="transmembrane region" description="Helical" evidence="6">
    <location>
        <begin position="369"/>
        <end position="389"/>
    </location>
</feature>
<dbReference type="InterPro" id="IPR036259">
    <property type="entry name" value="MFS_trans_sf"/>
</dbReference>
<organism evidence="8 9">
    <name type="scientific">Sphingobacterium anhuiense</name>
    <dbReference type="NCBI Taxonomy" id="493780"/>
    <lineage>
        <taxon>Bacteria</taxon>
        <taxon>Pseudomonadati</taxon>
        <taxon>Bacteroidota</taxon>
        <taxon>Sphingobacteriia</taxon>
        <taxon>Sphingobacteriales</taxon>
        <taxon>Sphingobacteriaceae</taxon>
        <taxon>Sphingobacterium</taxon>
    </lineage>
</organism>